<feature type="compositionally biased region" description="Low complexity" evidence="1">
    <location>
        <begin position="215"/>
        <end position="237"/>
    </location>
</feature>
<feature type="region of interest" description="Disordered" evidence="1">
    <location>
        <begin position="139"/>
        <end position="175"/>
    </location>
</feature>
<evidence type="ECO:0008006" key="3">
    <source>
        <dbReference type="Google" id="ProtNLM"/>
    </source>
</evidence>
<feature type="region of interest" description="Disordered" evidence="1">
    <location>
        <begin position="215"/>
        <end position="315"/>
    </location>
</feature>
<dbReference type="PANTHER" id="PTHR34276:SF1">
    <property type="entry name" value="MINI-RIBONUCLEASE 3"/>
    <property type="match status" value="1"/>
</dbReference>
<dbReference type="SUPFAM" id="SSF69065">
    <property type="entry name" value="RNase III domain-like"/>
    <property type="match status" value="2"/>
</dbReference>
<feature type="compositionally biased region" description="Low complexity" evidence="1">
    <location>
        <begin position="286"/>
        <end position="298"/>
    </location>
</feature>
<feature type="compositionally biased region" description="Pro residues" evidence="1">
    <location>
        <begin position="299"/>
        <end position="309"/>
    </location>
</feature>
<evidence type="ECO:0000313" key="2">
    <source>
        <dbReference type="EMBL" id="CAD8665967.1"/>
    </source>
</evidence>
<proteinExistence type="predicted"/>
<dbReference type="InterPro" id="IPR036389">
    <property type="entry name" value="RNase_III_sf"/>
</dbReference>
<reference evidence="2" key="1">
    <citation type="submission" date="2021-01" db="EMBL/GenBank/DDBJ databases">
        <authorList>
            <person name="Corre E."/>
            <person name="Pelletier E."/>
            <person name="Niang G."/>
            <person name="Scheremetjew M."/>
            <person name="Finn R."/>
            <person name="Kale V."/>
            <person name="Holt S."/>
            <person name="Cochrane G."/>
            <person name="Meng A."/>
            <person name="Brown T."/>
            <person name="Cohen L."/>
        </authorList>
    </citation>
    <scope>NUCLEOTIDE SEQUENCE</scope>
    <source>
        <strain evidence="2">SAG 11-49</strain>
    </source>
</reference>
<gene>
    <name evidence="2" type="ORF">CLEI1391_LOCUS1690</name>
</gene>
<organism evidence="2">
    <name type="scientific">Chlamydomonas leiostraca</name>
    <dbReference type="NCBI Taxonomy" id="1034604"/>
    <lineage>
        <taxon>Eukaryota</taxon>
        <taxon>Viridiplantae</taxon>
        <taxon>Chlorophyta</taxon>
        <taxon>core chlorophytes</taxon>
        <taxon>Chlorophyceae</taxon>
        <taxon>CS clade</taxon>
        <taxon>Chlamydomonadales</taxon>
        <taxon>Chlamydomonadaceae</taxon>
        <taxon>Chlamydomonas</taxon>
    </lineage>
</organism>
<dbReference type="AlphaFoldDB" id="A0A7S0R3I1"/>
<dbReference type="EMBL" id="HBFB01003239">
    <property type="protein sequence ID" value="CAD8665967.1"/>
    <property type="molecule type" value="Transcribed_RNA"/>
</dbReference>
<accession>A0A7S0R3I1</accession>
<dbReference type="GO" id="GO:0006396">
    <property type="term" value="P:RNA processing"/>
    <property type="evidence" value="ECO:0007669"/>
    <property type="project" value="InterPro"/>
</dbReference>
<dbReference type="PANTHER" id="PTHR34276">
    <property type="entry name" value="MINI-RIBONUCLEASE 3"/>
    <property type="match status" value="1"/>
</dbReference>
<sequence length="392" mass="39858">MHAARANTGSSYMGRAPCHVHLPWYATGPRLQQAIAAQSFRNPQMLELLVTSGLPTPPDLGGATPRSKFNAVSLAYLGDAIYETLLRQHVVAKAQETAWHRVDGRKLTQASAAEANATRQAQYYDALVATCTSPAPRQAAMQPAPAASSTAATGPSTSESSSAPCSSSDSVTTRQNAAAMDQVMGAGGRARLAATSPGQAAAAAAVVAGGRQVASSAGKGFGASKPAAEAPARAASGSKKKKSRAGDGGSQGQPQVAGTQVPMSQESVMADGAAVGGAPSITSDQASTSTHTPTSTSKPAPPGTAPPSVAPSARPLAFSLTPDERDVLKWGTNAHGLNPPKAVDARVYKKATALEVLVAHLYLTDPARCIELVQALLNSKLPPAKNKATSTL</sequence>
<dbReference type="Gene3D" id="1.10.1520.10">
    <property type="entry name" value="Ribonuclease III domain"/>
    <property type="match status" value="2"/>
</dbReference>
<protein>
    <recommendedName>
        <fullName evidence="3">RNase III domain-containing protein</fullName>
    </recommendedName>
</protein>
<feature type="compositionally biased region" description="Polar residues" evidence="1">
    <location>
        <begin position="252"/>
        <end position="267"/>
    </location>
</feature>
<feature type="compositionally biased region" description="Low complexity" evidence="1">
    <location>
        <begin position="139"/>
        <end position="173"/>
    </location>
</feature>
<dbReference type="GO" id="GO:0004525">
    <property type="term" value="F:ribonuclease III activity"/>
    <property type="evidence" value="ECO:0007669"/>
    <property type="project" value="InterPro"/>
</dbReference>
<evidence type="ECO:0000256" key="1">
    <source>
        <dbReference type="SAM" id="MobiDB-lite"/>
    </source>
</evidence>
<name>A0A7S0R3I1_9CHLO</name>